<dbReference type="CDD" id="cd09159">
    <property type="entry name" value="PLDc_ybhO_like_2"/>
    <property type="match status" value="1"/>
</dbReference>
<dbReference type="Gene3D" id="3.30.870.10">
    <property type="entry name" value="Endonuclease Chain A"/>
    <property type="match status" value="2"/>
</dbReference>
<dbReference type="KEGG" id="pacs:FAZ98_27600"/>
<dbReference type="PANTHER" id="PTHR21248">
    <property type="entry name" value="CARDIOLIPIN SYNTHASE"/>
    <property type="match status" value="1"/>
</dbReference>
<evidence type="ECO:0000313" key="10">
    <source>
        <dbReference type="EMBL" id="QGZ65513.1"/>
    </source>
</evidence>
<dbReference type="EMBL" id="CP046915">
    <property type="protein sequence ID" value="QGZ65513.1"/>
    <property type="molecule type" value="Genomic_DNA"/>
</dbReference>
<dbReference type="CDD" id="cd09110">
    <property type="entry name" value="PLDc_CLS_1"/>
    <property type="match status" value="1"/>
</dbReference>
<evidence type="ECO:0000256" key="4">
    <source>
        <dbReference type="ARBA" id="ARBA00022692"/>
    </source>
</evidence>
<evidence type="ECO:0000256" key="2">
    <source>
        <dbReference type="ARBA" id="ARBA00022475"/>
    </source>
</evidence>
<dbReference type="InterPro" id="IPR001736">
    <property type="entry name" value="PLipase_D/transphosphatidylase"/>
</dbReference>
<keyword evidence="5" id="KW-0677">Repeat</keyword>
<evidence type="ECO:0000256" key="7">
    <source>
        <dbReference type="ARBA" id="ARBA00023136"/>
    </source>
</evidence>
<feature type="domain" description="PLD phosphodiesterase" evidence="9">
    <location>
        <begin position="336"/>
        <end position="363"/>
    </location>
</feature>
<dbReference type="GO" id="GO:0005886">
    <property type="term" value="C:plasma membrane"/>
    <property type="evidence" value="ECO:0007669"/>
    <property type="project" value="UniProtKB-SubCell"/>
</dbReference>
<evidence type="ECO:0000256" key="8">
    <source>
        <dbReference type="NCBIfam" id="TIGR04265"/>
    </source>
</evidence>
<dbReference type="SMART" id="SM00155">
    <property type="entry name" value="PLDc"/>
    <property type="match status" value="2"/>
</dbReference>
<evidence type="ECO:0000256" key="5">
    <source>
        <dbReference type="ARBA" id="ARBA00022737"/>
    </source>
</evidence>
<sequence length="423" mass="47138">MPAIALVVLTVVVTLVVVLVMANLTSGEKKIEHKIERLYGSDDPQFARSMGLLLGPPVVGGNRFEVLVNGDAIFPSMLEGIRSAQRTITFETFIYWSGAIGEEVAQALSDKARAGVAVHVLLDWVGTSKMDKRYLRMLREAGAEVVQYHKPHWTGLGRMNDRTHRKLLVIDGHIGFTGGVGIADEWTGHAQNEKHWRDTHFRVEGPVVGQMQAVFMDNWVKATGNVLHGAAYFPAIEEAGDGYAHMFSSSPSGGSDDMQLMYLMAITAATHTIELSSAYFVPDKLTINAIVEAAKRGVKVRIITPGKRIDTHTVREASRACWGDLLAAGVEMHEYQPTMFHCKLIVVDELLVSVGSTNFDSRSFKLNDEANLNIYDRDFARQQTRIFDEDIAHAKRITLEDWRRRPLREKLLERVAALLDSQL</sequence>
<organism evidence="10 11">
    <name type="scientific">Paraburkholderia acidisoli</name>
    <dbReference type="NCBI Taxonomy" id="2571748"/>
    <lineage>
        <taxon>Bacteria</taxon>
        <taxon>Pseudomonadati</taxon>
        <taxon>Pseudomonadota</taxon>
        <taxon>Betaproteobacteria</taxon>
        <taxon>Burkholderiales</taxon>
        <taxon>Burkholderiaceae</taxon>
        <taxon>Paraburkholderia</taxon>
    </lineage>
</organism>
<evidence type="ECO:0000259" key="9">
    <source>
        <dbReference type="PROSITE" id="PS50035"/>
    </source>
</evidence>
<reference evidence="10 11" key="1">
    <citation type="submission" date="2019-12" db="EMBL/GenBank/DDBJ databases">
        <title>Paraburkholderia acidiphila 7Q-K02 sp. nov and Paraburkholderia acidisoli DHF22 sp. nov., two strains isolated from forest soil.</title>
        <authorList>
            <person name="Gao Z."/>
            <person name="Qiu L."/>
        </authorList>
    </citation>
    <scope>NUCLEOTIDE SEQUENCE [LARGE SCALE GENOMIC DNA]</scope>
    <source>
        <strain evidence="10 11">DHF22</strain>
    </source>
</reference>
<dbReference type="GO" id="GO:0008808">
    <property type="term" value="F:cardiolipin synthase activity"/>
    <property type="evidence" value="ECO:0007669"/>
    <property type="project" value="UniProtKB-UniRule"/>
</dbReference>
<proteinExistence type="predicted"/>
<keyword evidence="11" id="KW-1185">Reference proteome</keyword>
<evidence type="ECO:0000256" key="3">
    <source>
        <dbReference type="ARBA" id="ARBA00022679"/>
    </source>
</evidence>
<dbReference type="PROSITE" id="PS50035">
    <property type="entry name" value="PLD"/>
    <property type="match status" value="2"/>
</dbReference>
<dbReference type="InterPro" id="IPR025202">
    <property type="entry name" value="PLD-like_dom"/>
</dbReference>
<accession>A0A7Z2JIU1</accession>
<comment type="subcellular location">
    <subcellularLocation>
        <location evidence="1">Cell membrane</location>
    </subcellularLocation>
</comment>
<dbReference type="OrthoDB" id="9762009at2"/>
<feature type="domain" description="PLD phosphodiesterase" evidence="9">
    <location>
        <begin position="159"/>
        <end position="186"/>
    </location>
</feature>
<protein>
    <recommendedName>
        <fullName evidence="8">Cardiolipin synthase</fullName>
        <ecNumber evidence="8">2.7.8.-</ecNumber>
    </recommendedName>
</protein>
<keyword evidence="2" id="KW-1003">Cell membrane</keyword>
<evidence type="ECO:0000313" key="11">
    <source>
        <dbReference type="Proteomes" id="UP000433577"/>
    </source>
</evidence>
<keyword evidence="3" id="KW-0808">Transferase</keyword>
<dbReference type="NCBIfam" id="TIGR04265">
    <property type="entry name" value="bac_cardiolipin"/>
    <property type="match status" value="1"/>
</dbReference>
<dbReference type="AlphaFoldDB" id="A0A7Z2JIU1"/>
<dbReference type="Pfam" id="PF13091">
    <property type="entry name" value="PLDc_2"/>
    <property type="match status" value="2"/>
</dbReference>
<name>A0A7Z2JIU1_9BURK</name>
<dbReference type="PANTHER" id="PTHR21248:SF22">
    <property type="entry name" value="PHOSPHOLIPASE D"/>
    <property type="match status" value="1"/>
</dbReference>
<dbReference type="RefSeq" id="WP_158956016.1">
    <property type="nucleotide sequence ID" value="NZ_CP046915.1"/>
</dbReference>
<keyword evidence="6" id="KW-1133">Transmembrane helix</keyword>
<evidence type="ECO:0000256" key="6">
    <source>
        <dbReference type="ARBA" id="ARBA00022989"/>
    </source>
</evidence>
<keyword evidence="4" id="KW-0812">Transmembrane</keyword>
<dbReference type="Proteomes" id="UP000433577">
    <property type="component" value="Chromosome 3"/>
</dbReference>
<dbReference type="EC" id="2.7.8.-" evidence="8"/>
<dbReference type="GO" id="GO:0032049">
    <property type="term" value="P:cardiolipin biosynthetic process"/>
    <property type="evidence" value="ECO:0007669"/>
    <property type="project" value="UniProtKB-UniRule"/>
</dbReference>
<dbReference type="SUPFAM" id="SSF56024">
    <property type="entry name" value="Phospholipase D/nuclease"/>
    <property type="match status" value="2"/>
</dbReference>
<evidence type="ECO:0000256" key="1">
    <source>
        <dbReference type="ARBA" id="ARBA00004236"/>
    </source>
</evidence>
<keyword evidence="7" id="KW-0472">Membrane</keyword>
<gene>
    <name evidence="10" type="primary">cls</name>
    <name evidence="10" type="ORF">FAZ98_27600</name>
</gene>
<dbReference type="InterPro" id="IPR022924">
    <property type="entry name" value="Cardiolipin_synthase"/>
</dbReference>